<feature type="compositionally biased region" description="Basic and acidic residues" evidence="5">
    <location>
        <begin position="572"/>
        <end position="581"/>
    </location>
</feature>
<organism evidence="7 8">
    <name type="scientific">Dimargaris verticillata</name>
    <dbReference type="NCBI Taxonomy" id="2761393"/>
    <lineage>
        <taxon>Eukaryota</taxon>
        <taxon>Fungi</taxon>
        <taxon>Fungi incertae sedis</taxon>
        <taxon>Zoopagomycota</taxon>
        <taxon>Kickxellomycotina</taxon>
        <taxon>Dimargaritomycetes</taxon>
        <taxon>Dimargaritales</taxon>
        <taxon>Dimargaritaceae</taxon>
        <taxon>Dimargaris</taxon>
    </lineage>
</organism>
<dbReference type="OrthoDB" id="10266058at2759"/>
<evidence type="ECO:0000256" key="1">
    <source>
        <dbReference type="ARBA" id="ARBA00022664"/>
    </source>
</evidence>
<evidence type="ECO:0000256" key="2">
    <source>
        <dbReference type="ARBA" id="ARBA00022884"/>
    </source>
</evidence>
<dbReference type="SUPFAM" id="SSF54928">
    <property type="entry name" value="RNA-binding domain, RBD"/>
    <property type="match status" value="3"/>
</dbReference>
<feature type="region of interest" description="Disordered" evidence="5">
    <location>
        <begin position="1"/>
        <end position="49"/>
    </location>
</feature>
<evidence type="ECO:0000313" key="8">
    <source>
        <dbReference type="Proteomes" id="UP001151582"/>
    </source>
</evidence>
<dbReference type="InterPro" id="IPR000504">
    <property type="entry name" value="RRM_dom"/>
</dbReference>
<feature type="compositionally biased region" description="Basic residues" evidence="5">
    <location>
        <begin position="638"/>
        <end position="647"/>
    </location>
</feature>
<dbReference type="SMART" id="SM00360">
    <property type="entry name" value="RRM"/>
    <property type="match status" value="2"/>
</dbReference>
<dbReference type="EMBL" id="JANBQB010000089">
    <property type="protein sequence ID" value="KAJ1982463.1"/>
    <property type="molecule type" value="Genomic_DNA"/>
</dbReference>
<feature type="region of interest" description="Disordered" evidence="5">
    <location>
        <begin position="537"/>
        <end position="701"/>
    </location>
</feature>
<feature type="compositionally biased region" description="Basic and acidic residues" evidence="5">
    <location>
        <begin position="648"/>
        <end position="668"/>
    </location>
</feature>
<dbReference type="Proteomes" id="UP001151582">
    <property type="component" value="Unassembled WGS sequence"/>
</dbReference>
<dbReference type="CDD" id="cd12231">
    <property type="entry name" value="RRM2_U2AF65"/>
    <property type="match status" value="1"/>
</dbReference>
<reference evidence="7" key="1">
    <citation type="submission" date="2022-07" db="EMBL/GenBank/DDBJ databases">
        <title>Phylogenomic reconstructions and comparative analyses of Kickxellomycotina fungi.</title>
        <authorList>
            <person name="Reynolds N.K."/>
            <person name="Stajich J.E."/>
            <person name="Barry K."/>
            <person name="Grigoriev I.V."/>
            <person name="Crous P."/>
            <person name="Smith M.E."/>
        </authorList>
    </citation>
    <scope>NUCLEOTIDE SEQUENCE</scope>
    <source>
        <strain evidence="7">RSA 567</strain>
    </source>
</reference>
<keyword evidence="1" id="KW-0507">mRNA processing</keyword>
<gene>
    <name evidence="7" type="ORF">H4R34_001700</name>
</gene>
<evidence type="ECO:0000313" key="7">
    <source>
        <dbReference type="EMBL" id="KAJ1982463.1"/>
    </source>
</evidence>
<dbReference type="GO" id="GO:0008380">
    <property type="term" value="P:RNA splicing"/>
    <property type="evidence" value="ECO:0007669"/>
    <property type="project" value="UniProtKB-KW"/>
</dbReference>
<feature type="region of interest" description="Disordered" evidence="5">
    <location>
        <begin position="403"/>
        <end position="432"/>
    </location>
</feature>
<dbReference type="GO" id="GO:0006397">
    <property type="term" value="P:mRNA processing"/>
    <property type="evidence" value="ECO:0007669"/>
    <property type="project" value="UniProtKB-KW"/>
</dbReference>
<feature type="compositionally biased region" description="Polar residues" evidence="5">
    <location>
        <begin position="69"/>
        <end position="82"/>
    </location>
</feature>
<dbReference type="InterPro" id="IPR012677">
    <property type="entry name" value="Nucleotide-bd_a/b_plait_sf"/>
</dbReference>
<dbReference type="GO" id="GO:0003723">
    <property type="term" value="F:RNA binding"/>
    <property type="evidence" value="ECO:0007669"/>
    <property type="project" value="UniProtKB-UniRule"/>
</dbReference>
<dbReference type="CDD" id="cd12232">
    <property type="entry name" value="RRM3_U2AF65"/>
    <property type="match status" value="1"/>
</dbReference>
<feature type="region of interest" description="Disordered" evidence="5">
    <location>
        <begin position="721"/>
        <end position="762"/>
    </location>
</feature>
<dbReference type="AlphaFoldDB" id="A0A9W8EDJ5"/>
<evidence type="ECO:0000256" key="4">
    <source>
        <dbReference type="PROSITE-ProRule" id="PRU00176"/>
    </source>
</evidence>
<dbReference type="Pfam" id="PF10336">
    <property type="entry name" value="DUF2420"/>
    <property type="match status" value="1"/>
</dbReference>
<comment type="caution">
    <text evidence="7">The sequence shown here is derived from an EMBL/GenBank/DDBJ whole genome shotgun (WGS) entry which is preliminary data.</text>
</comment>
<name>A0A9W8EDJ5_9FUNG</name>
<keyword evidence="8" id="KW-1185">Reference proteome</keyword>
<feature type="region of interest" description="Disordered" evidence="5">
    <location>
        <begin position="347"/>
        <end position="370"/>
    </location>
</feature>
<feature type="compositionally biased region" description="Polar residues" evidence="5">
    <location>
        <begin position="40"/>
        <end position="49"/>
    </location>
</feature>
<dbReference type="InterPro" id="IPR035979">
    <property type="entry name" value="RBD_domain_sf"/>
</dbReference>
<dbReference type="Pfam" id="PF00076">
    <property type="entry name" value="RRM_1"/>
    <property type="match status" value="2"/>
</dbReference>
<feature type="compositionally biased region" description="Basic and acidic residues" evidence="5">
    <location>
        <begin position="678"/>
        <end position="697"/>
    </location>
</feature>
<dbReference type="Gene3D" id="3.30.70.330">
    <property type="match status" value="3"/>
</dbReference>
<dbReference type="InterPro" id="IPR018822">
    <property type="entry name" value="UPF0646"/>
</dbReference>
<proteinExistence type="predicted"/>
<feature type="region of interest" description="Disordered" evidence="5">
    <location>
        <begin position="981"/>
        <end position="1026"/>
    </location>
</feature>
<feature type="domain" description="RRM" evidence="6">
    <location>
        <begin position="793"/>
        <end position="875"/>
    </location>
</feature>
<dbReference type="PROSITE" id="PS50102">
    <property type="entry name" value="RRM"/>
    <property type="match status" value="2"/>
</dbReference>
<evidence type="ECO:0000259" key="6">
    <source>
        <dbReference type="PROSITE" id="PS50102"/>
    </source>
</evidence>
<feature type="compositionally biased region" description="Acidic residues" evidence="5">
    <location>
        <begin position="545"/>
        <end position="558"/>
    </location>
</feature>
<keyword evidence="2 4" id="KW-0694">RNA-binding</keyword>
<protein>
    <recommendedName>
        <fullName evidence="6">RRM domain-containing protein</fullName>
    </recommendedName>
</protein>
<dbReference type="PANTHER" id="PTHR23139">
    <property type="entry name" value="RNA-BINDING PROTEIN"/>
    <property type="match status" value="1"/>
</dbReference>
<keyword evidence="3" id="KW-0508">mRNA splicing</keyword>
<sequence length="1132" mass="124199">MSVRIPDQPILAMLPDDLTESARTSTAPHAVDDTAPGENYESTDAAETTNLMEQQEDFTALDDTAAAPQTTDFHQSDGNEGSDSAEVVESAPGAESPVSAGFTVMYKDREINLYQLLDLDPATTIDQLANTDWWDQPLETLSLYLKLALSLEERDLVYEFPQLDFVIHDDSSHINNISLSQLWRAYRSLLTTDTGDAPPGPLQIQLRDTPSTAAMVLYLHSVLGEDSISSAPEEEDDDDDEEVAEVLVDAENTTGEKTDDVHLISDDDGLEVTLQAHGGDFEDESMDMDELTDDFDAYDSREPSEHSYHEENNATTEEHYGPILIDDESFDFAGASAAFPADGVVNHAGNVGQGDEYNSEPTDSLPDNSATELDTAQHIALDLDQIAELHKGPDSTAEEVLANAQAPDHGEERWAETQDLTATATSQPTATSGTAAVISHHLSKPDLAEDDNLSLISFDEDDDRLSAAKTTDPLPMIQDQVDTQTLAAPETLPEAAGSVLTSTSPPTVSEPQGLSTIVFHESEDILDAANDAHSIKRTHDSVDLGNDETEATEADMADFDSPASRKRSRSPRSADDRSDRSRSRRRLPSPNREFRPDPSRSPSRSAGRSRRHARSGSGGHSPYGSRSASRRREDSRDRYHRRSRHHRSDREASSRDHSYRERDHERDSHRRHRRSHHREPVVPLDERPRQTSSHWDEPPQGYENMSVAEAKASNKFILPFQRISLEPPPSSSSGRPRGRGGPHDDYGSGGGYGEGRTPRQYDKFGTSVNATALGAPMLDPAQREQAMIDRKKRTVYVGNLPMSANQRNLGDFFTTLMRQFDQFGPAGAQVNDVHIHKSRAFAFIEFGKAEEAMAALTLDGIVFDNVPLKIGPPKIPNGRDERAPEFKGTTGAISNMVDDGPNKLFLGSLPYYVQDNQLIELLETFGKLKSFHLVKGATPGLSKGFGFCEYADPEMTDRACEALNGMELGDKHIVVQRASLGTRRGAGGPPPGGFRDGGDHHGLPPPPPMSHHSAFDHRSNEEMPLPRPPPLRSMSGSHHYGQSDRASTTALPLNLSRCVTTDAPAMQPSNVVQLLNMVTKEELVDPDEYEDIKDDIHSECSKYGTITDIRIPRPEPDVEVPGVEKVSNLACG</sequence>
<evidence type="ECO:0000256" key="5">
    <source>
        <dbReference type="SAM" id="MobiDB-lite"/>
    </source>
</evidence>
<feature type="compositionally biased region" description="Polar residues" evidence="5">
    <location>
        <begin position="359"/>
        <end position="370"/>
    </location>
</feature>
<feature type="region of interest" description="Disordered" evidence="5">
    <location>
        <begin position="69"/>
        <end position="94"/>
    </location>
</feature>
<accession>A0A9W8EDJ5</accession>
<evidence type="ECO:0000256" key="3">
    <source>
        <dbReference type="ARBA" id="ARBA00023187"/>
    </source>
</evidence>
<feature type="compositionally biased region" description="Low complexity" evidence="5">
    <location>
        <begin position="421"/>
        <end position="432"/>
    </location>
</feature>
<feature type="domain" description="RRM" evidence="6">
    <location>
        <begin position="902"/>
        <end position="980"/>
    </location>
</feature>